<dbReference type="Pfam" id="PF05015">
    <property type="entry name" value="HigB-like_toxin"/>
    <property type="match status" value="1"/>
</dbReference>
<accession>A0ABT8G4Z7</accession>
<dbReference type="SUPFAM" id="SSF143011">
    <property type="entry name" value="RelE-like"/>
    <property type="match status" value="1"/>
</dbReference>
<dbReference type="RefSeq" id="WP_301130434.1">
    <property type="nucleotide sequence ID" value="NZ_JAUHPV010000014.1"/>
</dbReference>
<dbReference type="InterPro" id="IPR035093">
    <property type="entry name" value="RelE/ParE_toxin_dom_sf"/>
</dbReference>
<comment type="caution">
    <text evidence="1">The sequence shown here is derived from an EMBL/GenBank/DDBJ whole genome shotgun (WGS) entry which is preliminary data.</text>
</comment>
<dbReference type="Proteomes" id="UP001172738">
    <property type="component" value="Unassembled WGS sequence"/>
</dbReference>
<evidence type="ECO:0000313" key="2">
    <source>
        <dbReference type="Proteomes" id="UP001172738"/>
    </source>
</evidence>
<protein>
    <submittedName>
        <fullName evidence="1">Type II toxin-antitoxin system RelE/ParE family toxin</fullName>
    </submittedName>
</protein>
<reference evidence="1" key="1">
    <citation type="submission" date="2023-06" db="EMBL/GenBank/DDBJ databases">
        <title>SYSU T00b26.</title>
        <authorList>
            <person name="Gao L."/>
            <person name="Fang B.-Z."/>
            <person name="Li W.-J."/>
        </authorList>
    </citation>
    <scope>NUCLEOTIDE SEQUENCE</scope>
    <source>
        <strain evidence="1">SYSU T00b26</strain>
    </source>
</reference>
<keyword evidence="2" id="KW-1185">Reference proteome</keyword>
<evidence type="ECO:0000313" key="1">
    <source>
        <dbReference type="EMBL" id="MDN4474210.1"/>
    </source>
</evidence>
<dbReference type="EMBL" id="JAUHPV010000014">
    <property type="protein sequence ID" value="MDN4474210.1"/>
    <property type="molecule type" value="Genomic_DNA"/>
</dbReference>
<proteinExistence type="predicted"/>
<dbReference type="PANTHER" id="PTHR40266:SF2">
    <property type="entry name" value="TOXIN HIGB-1"/>
    <property type="match status" value="1"/>
</dbReference>
<name>A0ABT8G4Z7_9MICO</name>
<dbReference type="InterPro" id="IPR007711">
    <property type="entry name" value="HigB-1"/>
</dbReference>
<sequence length="93" mass="10953">MIRSFGDKDTERLWRRERVPSLDPRIQRVALRTLRQLGSAETLEDLRVPPGNRLEVLKGDRSGQHSIRIDDQWRICFVWTDAGPEEVEIVDYH</sequence>
<gene>
    <name evidence="1" type="ORF">QQX04_14510</name>
</gene>
<dbReference type="Gene3D" id="3.30.2310.20">
    <property type="entry name" value="RelE-like"/>
    <property type="match status" value="1"/>
</dbReference>
<dbReference type="PANTHER" id="PTHR40266">
    <property type="entry name" value="TOXIN HIGB-1"/>
    <property type="match status" value="1"/>
</dbReference>
<organism evidence="1 2">
    <name type="scientific">Demequina zhanjiangensis</name>
    <dbReference type="NCBI Taxonomy" id="3051659"/>
    <lineage>
        <taxon>Bacteria</taxon>
        <taxon>Bacillati</taxon>
        <taxon>Actinomycetota</taxon>
        <taxon>Actinomycetes</taxon>
        <taxon>Micrococcales</taxon>
        <taxon>Demequinaceae</taxon>
        <taxon>Demequina</taxon>
    </lineage>
</organism>